<protein>
    <submittedName>
        <fullName evidence="1">Uncharacterized protein</fullName>
    </submittedName>
</protein>
<gene>
    <name evidence="1" type="ORF">AB675_7527</name>
</gene>
<dbReference type="GeneID" id="28739782"/>
<organism evidence="1 2">
    <name type="scientific">Cyphellophora attinorum</name>
    <dbReference type="NCBI Taxonomy" id="1664694"/>
    <lineage>
        <taxon>Eukaryota</taxon>
        <taxon>Fungi</taxon>
        <taxon>Dikarya</taxon>
        <taxon>Ascomycota</taxon>
        <taxon>Pezizomycotina</taxon>
        <taxon>Eurotiomycetes</taxon>
        <taxon>Chaetothyriomycetidae</taxon>
        <taxon>Chaetothyriales</taxon>
        <taxon>Cyphellophoraceae</taxon>
        <taxon>Cyphellophora</taxon>
    </lineage>
</organism>
<dbReference type="Proteomes" id="UP000038010">
    <property type="component" value="Unassembled WGS sequence"/>
</dbReference>
<dbReference type="EMBL" id="LFJN01000012">
    <property type="protein sequence ID" value="KPI40534.1"/>
    <property type="molecule type" value="Genomic_DNA"/>
</dbReference>
<dbReference type="VEuPathDB" id="FungiDB:AB675_7527"/>
<keyword evidence="2" id="KW-1185">Reference proteome</keyword>
<evidence type="ECO:0000313" key="1">
    <source>
        <dbReference type="EMBL" id="KPI40534.1"/>
    </source>
</evidence>
<evidence type="ECO:0000313" key="2">
    <source>
        <dbReference type="Proteomes" id="UP000038010"/>
    </source>
</evidence>
<accession>A0A0N1H9U0</accession>
<proteinExistence type="predicted"/>
<comment type="caution">
    <text evidence="1">The sequence shown here is derived from an EMBL/GenBank/DDBJ whole genome shotgun (WGS) entry which is preliminary data.</text>
</comment>
<name>A0A0N1H9U0_9EURO</name>
<dbReference type="OrthoDB" id="3642266at2759"/>
<dbReference type="RefSeq" id="XP_018000497.1">
    <property type="nucleotide sequence ID" value="XM_018147902.1"/>
</dbReference>
<sequence>MTQKLFDIRTAGDGNGALQNLVSSQTNEVNSAHLVIDTEPFRFLDLPTEIRKMVYDFLFVGARLTIDVPKRIRAPGKSHLRNAWFTQEEGASLPSVLLACKPLRAEALPVFAANLSAEFYDRYHADSWREREQSDFRLLANPRKVPAHYLREVRSAYISHPSIEPILSLHMPKLEEVRYWVGTTLRAPHYGNVMPSNGNPHELDSHIRILAGSFKDRCRGLDALVESSLKIVLLCVIYHHRQRTASVYRQVSVLPLSQFTD</sequence>
<reference evidence="1 2" key="1">
    <citation type="submission" date="2015-06" db="EMBL/GenBank/DDBJ databases">
        <title>Draft genome of the ant-associated black yeast Phialophora attae CBS 131958.</title>
        <authorList>
            <person name="Moreno L.F."/>
            <person name="Stielow B.J."/>
            <person name="de Hoog S."/>
            <person name="Vicente V.A."/>
            <person name="Weiss V.A."/>
            <person name="de Vries M."/>
            <person name="Cruz L.M."/>
            <person name="Souza E.M."/>
        </authorList>
    </citation>
    <scope>NUCLEOTIDE SEQUENCE [LARGE SCALE GENOMIC DNA]</scope>
    <source>
        <strain evidence="1 2">CBS 131958</strain>
    </source>
</reference>
<dbReference type="AlphaFoldDB" id="A0A0N1H9U0"/>